<dbReference type="AlphaFoldDB" id="H1KD63"/>
<evidence type="ECO:0000313" key="4">
    <source>
        <dbReference type="Proteomes" id="UP000004382"/>
    </source>
</evidence>
<sequence length="414" mass="44278" precursor="true">MTHAKFSRVNSMLAAALAVTSYAAATSCASADDYRRQVRPHHVGVYGLNGGCEPDTATRMNVLSDHIEIIRPGYPTHMMYFDGFCRVDCAIEAPSNPSTSFTASLIEDKRLSGGVVNPLDSTSLAFFEAGPGVISLRNDSSANYKGHSASKVQSLYDRPFKRCASRQVERSRSNDVKNEEPRPSWRAVGNPRVAVYGHPETTPMVKLQCIGPGKMEISVPAPSEGFRKIKTRSAGYIVGQDYSMTTFQVRDGDGDVLVFPASPTSAPVAQLMKNGVFQIGLPTNEMILVDGAGASSAVMHVAAQCPSKKTDQQLRSIPAAGSSNVGWWVVLAKGPGTPDRATNGGAIVDRSAAKCGIRSFNDFTDKFPGFEPGHNLHVLLGSPFGSKAVADNALKLATPCFPMAYVKHGSYLGE</sequence>
<evidence type="ECO:0000256" key="1">
    <source>
        <dbReference type="SAM" id="MobiDB-lite"/>
    </source>
</evidence>
<reference evidence="3 4" key="1">
    <citation type="submission" date="2011-09" db="EMBL/GenBank/DDBJ databases">
        <title>The draft genome of Methylobacterium extorquens DSM 13060.</title>
        <authorList>
            <consortium name="US DOE Joint Genome Institute (JGI-PGF)"/>
            <person name="Lucas S."/>
            <person name="Han J."/>
            <person name="Lapidus A."/>
            <person name="Cheng J.-F."/>
            <person name="Goodwin L."/>
            <person name="Pitluck S."/>
            <person name="Peters L."/>
            <person name="Land M.L."/>
            <person name="Hauser L."/>
            <person name="Koskimaki J."/>
            <person name="Halonen O."/>
            <person name="Pirttila A."/>
            <person name="Frank C."/>
            <person name="Woyke T.J."/>
        </authorList>
    </citation>
    <scope>NUCLEOTIDE SEQUENCE [LARGE SCALE GENOMIC DNA]</scope>
    <source>
        <strain evidence="3 4">DSM 13060</strain>
    </source>
</reference>
<dbReference type="EMBL" id="AGJK01000008">
    <property type="protein sequence ID" value="EHP94494.1"/>
    <property type="molecule type" value="Genomic_DNA"/>
</dbReference>
<dbReference type="Proteomes" id="UP000004382">
    <property type="component" value="Unassembled WGS sequence"/>
</dbReference>
<feature type="signal peptide" evidence="2">
    <location>
        <begin position="1"/>
        <end position="31"/>
    </location>
</feature>
<protein>
    <submittedName>
        <fullName evidence="3">Uncharacterized protein</fullName>
    </submittedName>
</protein>
<accession>H1KD63</accession>
<feature type="compositionally biased region" description="Basic and acidic residues" evidence="1">
    <location>
        <begin position="167"/>
        <end position="183"/>
    </location>
</feature>
<comment type="caution">
    <text evidence="3">The sequence shown here is derived from an EMBL/GenBank/DDBJ whole genome shotgun (WGS) entry which is preliminary data.</text>
</comment>
<gene>
    <name evidence="3" type="ORF">MetexDRAFT_0575</name>
</gene>
<name>H1KD63_METEX</name>
<evidence type="ECO:0000313" key="3">
    <source>
        <dbReference type="EMBL" id="EHP94494.1"/>
    </source>
</evidence>
<proteinExistence type="predicted"/>
<dbReference type="PROSITE" id="PS51257">
    <property type="entry name" value="PROKAR_LIPOPROTEIN"/>
    <property type="match status" value="1"/>
</dbReference>
<keyword evidence="2" id="KW-0732">Signal</keyword>
<feature type="chain" id="PRO_5003551299" evidence="2">
    <location>
        <begin position="32"/>
        <end position="414"/>
    </location>
</feature>
<evidence type="ECO:0000256" key="2">
    <source>
        <dbReference type="SAM" id="SignalP"/>
    </source>
</evidence>
<feature type="region of interest" description="Disordered" evidence="1">
    <location>
        <begin position="166"/>
        <end position="185"/>
    </location>
</feature>
<organism evidence="3 4">
    <name type="scientific">Methylorubrum extorquens DSM 13060</name>
    <dbReference type="NCBI Taxonomy" id="882800"/>
    <lineage>
        <taxon>Bacteria</taxon>
        <taxon>Pseudomonadati</taxon>
        <taxon>Pseudomonadota</taxon>
        <taxon>Alphaproteobacteria</taxon>
        <taxon>Hyphomicrobiales</taxon>
        <taxon>Methylobacteriaceae</taxon>
        <taxon>Methylorubrum</taxon>
    </lineage>
</organism>